<organism evidence="1 2">
    <name type="scientific">Phyllobacterium trifolii</name>
    <dbReference type="NCBI Taxonomy" id="300193"/>
    <lineage>
        <taxon>Bacteria</taxon>
        <taxon>Pseudomonadati</taxon>
        <taxon>Pseudomonadota</taxon>
        <taxon>Alphaproteobacteria</taxon>
        <taxon>Hyphomicrobiales</taxon>
        <taxon>Phyllobacteriaceae</taxon>
        <taxon>Phyllobacterium</taxon>
    </lineage>
</organism>
<evidence type="ECO:0000313" key="2">
    <source>
        <dbReference type="Proteomes" id="UP000554520"/>
    </source>
</evidence>
<sequence>MMAATVEATIAEMLFARLTSLVLSPVLPVSYPGLAFTPPANAAYLKAGFIPNRTDNLGLANDAKARHQGILQVMAIYPVGQGVIKPTNTAGLVAAHFAKGTILYGSGVKLKVYSKPSVGAPMIEPDKVNVPVTILYRSFN</sequence>
<name>A0A839U2R3_9HYPH</name>
<dbReference type="InterPro" id="IPR025395">
    <property type="entry name" value="Phage_tail_terminator-like"/>
</dbReference>
<protein>
    <submittedName>
        <fullName evidence="1">Uncharacterized protein</fullName>
    </submittedName>
</protein>
<dbReference type="RefSeq" id="WP_183661357.1">
    <property type="nucleotide sequence ID" value="NZ_JACHXN010000003.1"/>
</dbReference>
<dbReference type="EMBL" id="JACHXN010000003">
    <property type="protein sequence ID" value="MBB3144938.1"/>
    <property type="molecule type" value="Genomic_DNA"/>
</dbReference>
<gene>
    <name evidence="1" type="ORF">FHS21_001339</name>
</gene>
<dbReference type="Pfam" id="PF13554">
    <property type="entry name" value="Phage_tail_terminator_5"/>
    <property type="match status" value="1"/>
</dbReference>
<evidence type="ECO:0000313" key="1">
    <source>
        <dbReference type="EMBL" id="MBB3144938.1"/>
    </source>
</evidence>
<dbReference type="Gene3D" id="3.30.2000.20">
    <property type="match status" value="1"/>
</dbReference>
<proteinExistence type="predicted"/>
<reference evidence="1 2" key="1">
    <citation type="submission" date="2020-08" db="EMBL/GenBank/DDBJ databases">
        <title>Genomic Encyclopedia of Type Strains, Phase III (KMG-III): the genomes of soil and plant-associated and newly described type strains.</title>
        <authorList>
            <person name="Whitman W."/>
        </authorList>
    </citation>
    <scope>NUCLEOTIDE SEQUENCE [LARGE SCALE GENOMIC DNA]</scope>
    <source>
        <strain evidence="1 2">CECT 7015</strain>
    </source>
</reference>
<dbReference type="Proteomes" id="UP000554520">
    <property type="component" value="Unassembled WGS sequence"/>
</dbReference>
<keyword evidence="2" id="KW-1185">Reference proteome</keyword>
<comment type="caution">
    <text evidence="1">The sequence shown here is derived from an EMBL/GenBank/DDBJ whole genome shotgun (WGS) entry which is preliminary data.</text>
</comment>
<accession>A0A839U2R3</accession>
<dbReference type="AlphaFoldDB" id="A0A839U2R3"/>